<organism evidence="1 2">
    <name type="scientific">Pristionchus mayeri</name>
    <dbReference type="NCBI Taxonomy" id="1317129"/>
    <lineage>
        <taxon>Eukaryota</taxon>
        <taxon>Metazoa</taxon>
        <taxon>Ecdysozoa</taxon>
        <taxon>Nematoda</taxon>
        <taxon>Chromadorea</taxon>
        <taxon>Rhabditida</taxon>
        <taxon>Rhabditina</taxon>
        <taxon>Diplogasteromorpha</taxon>
        <taxon>Diplogasteroidea</taxon>
        <taxon>Neodiplogasteridae</taxon>
        <taxon>Pristionchus</taxon>
    </lineage>
</organism>
<keyword evidence="2" id="KW-1185">Reference proteome</keyword>
<feature type="non-terminal residue" evidence="1">
    <location>
        <position position="1"/>
    </location>
</feature>
<dbReference type="AlphaFoldDB" id="A0AAN5IBF9"/>
<dbReference type="Proteomes" id="UP001328107">
    <property type="component" value="Unassembled WGS sequence"/>
</dbReference>
<accession>A0AAN5IBF9</accession>
<dbReference type="EMBL" id="BTRK01000006">
    <property type="protein sequence ID" value="GMR56686.1"/>
    <property type="molecule type" value="Genomic_DNA"/>
</dbReference>
<comment type="caution">
    <text evidence="1">The sequence shown here is derived from an EMBL/GenBank/DDBJ whole genome shotgun (WGS) entry which is preliminary data.</text>
</comment>
<protein>
    <submittedName>
        <fullName evidence="1">Uncharacterized protein</fullName>
    </submittedName>
</protein>
<proteinExistence type="predicted"/>
<sequence>RRKILSRVMNPMEWAGILWRISKRRIAGSIILWLLLWSLNNIRLEMLSKRRGRKRNKQVHHTLLSQLPPS</sequence>
<reference evidence="2" key="1">
    <citation type="submission" date="2022-10" db="EMBL/GenBank/DDBJ databases">
        <title>Genome assembly of Pristionchus species.</title>
        <authorList>
            <person name="Yoshida K."/>
            <person name="Sommer R.J."/>
        </authorList>
    </citation>
    <scope>NUCLEOTIDE SEQUENCE [LARGE SCALE GENOMIC DNA]</scope>
    <source>
        <strain evidence="2">RS5460</strain>
    </source>
</reference>
<evidence type="ECO:0000313" key="2">
    <source>
        <dbReference type="Proteomes" id="UP001328107"/>
    </source>
</evidence>
<evidence type="ECO:0000313" key="1">
    <source>
        <dbReference type="EMBL" id="GMR56686.1"/>
    </source>
</evidence>
<name>A0AAN5IBF9_9BILA</name>
<gene>
    <name evidence="1" type="ORF">PMAYCL1PPCAC_26881</name>
</gene>